<comment type="function">
    <text evidence="5">Sigma factors are initiation factors that promote the attachment of RNA polymerase to specific initiation sites and are then released.</text>
</comment>
<keyword evidence="4 5" id="KW-0804">Transcription</keyword>
<dbReference type="InterPro" id="IPR013324">
    <property type="entry name" value="RNA_pol_sigma_r3/r4-like"/>
</dbReference>
<keyword evidence="9" id="KW-1185">Reference proteome</keyword>
<dbReference type="AlphaFoldDB" id="A0AA86T7G4"/>
<evidence type="ECO:0000313" key="9">
    <source>
        <dbReference type="Proteomes" id="UP001179121"/>
    </source>
</evidence>
<dbReference type="InterPro" id="IPR000943">
    <property type="entry name" value="RNA_pol_sigma70"/>
</dbReference>
<evidence type="ECO:0000313" key="8">
    <source>
        <dbReference type="EMBL" id="CAI4033002.1"/>
    </source>
</evidence>
<feature type="domain" description="RNA polymerase sigma-70" evidence="6">
    <location>
        <begin position="57"/>
        <end position="70"/>
    </location>
</feature>
<dbReference type="InterPro" id="IPR012845">
    <property type="entry name" value="RNA_pol_sigma_FliA_WhiG"/>
</dbReference>
<dbReference type="PRINTS" id="PR00046">
    <property type="entry name" value="SIGMA70FCT"/>
</dbReference>
<sequence>MKHEHAAPLGRTRAIPKVMGSPMTSDRERVIQEFAPLIRVMAHRLAFRLPAYMDVEDLISVGVIGLMDAMTKYDPTREANFKTYAEFRIRGAMLDEIRSMDWIPRSVHERITLLHKTETELTRRYGRSPTEEELASALQMSAGELSDFLTQAQGAIVMSLEDLAVQDSDGDKILRMLVDTQHPDPLSHVVAEDVRRALERAIEELPEKERLVLTLYYCEELTMKEIGGILSITESRVCQIHAKTILRLKAKLQMLQS</sequence>
<evidence type="ECO:0000256" key="5">
    <source>
        <dbReference type="RuleBase" id="RU362124"/>
    </source>
</evidence>
<dbReference type="InterPro" id="IPR014284">
    <property type="entry name" value="RNA_pol_sigma-70_dom"/>
</dbReference>
<evidence type="ECO:0000259" key="6">
    <source>
        <dbReference type="PROSITE" id="PS00715"/>
    </source>
</evidence>
<dbReference type="PROSITE" id="PS00716">
    <property type="entry name" value="SIGMA70_2"/>
    <property type="match status" value="1"/>
</dbReference>
<dbReference type="RefSeq" id="WP_289269834.1">
    <property type="nucleotide sequence ID" value="NZ_OX365700.1"/>
</dbReference>
<dbReference type="InterPro" id="IPR007630">
    <property type="entry name" value="RNA_pol_sigma70_r4"/>
</dbReference>
<protein>
    <recommendedName>
        <fullName evidence="5">RNA polymerase sigma factor</fullName>
    </recommendedName>
</protein>
<dbReference type="GO" id="GO:0006352">
    <property type="term" value="P:DNA-templated transcription initiation"/>
    <property type="evidence" value="ECO:0007669"/>
    <property type="project" value="InterPro"/>
</dbReference>
<dbReference type="Proteomes" id="UP001179121">
    <property type="component" value="Chromosome"/>
</dbReference>
<dbReference type="SUPFAM" id="SSF88946">
    <property type="entry name" value="Sigma2 domain of RNA polymerase sigma factors"/>
    <property type="match status" value="1"/>
</dbReference>
<dbReference type="GO" id="GO:0016987">
    <property type="term" value="F:sigma factor activity"/>
    <property type="evidence" value="ECO:0007669"/>
    <property type="project" value="UniProtKB-KW"/>
</dbReference>
<dbReference type="NCBIfam" id="TIGR02937">
    <property type="entry name" value="sigma70-ECF"/>
    <property type="match status" value="1"/>
</dbReference>
<dbReference type="PANTHER" id="PTHR30385:SF7">
    <property type="entry name" value="RNA POLYMERASE SIGMA FACTOR FLIA"/>
    <property type="match status" value="1"/>
</dbReference>
<dbReference type="GO" id="GO:0003677">
    <property type="term" value="F:DNA binding"/>
    <property type="evidence" value="ECO:0007669"/>
    <property type="project" value="UniProtKB-KW"/>
</dbReference>
<keyword evidence="1 5" id="KW-0805">Transcription regulation</keyword>
<dbReference type="EMBL" id="OX365700">
    <property type="protein sequence ID" value="CAI4033002.1"/>
    <property type="molecule type" value="Genomic_DNA"/>
</dbReference>
<dbReference type="NCBIfam" id="TIGR02479">
    <property type="entry name" value="FliA_WhiG"/>
    <property type="match status" value="1"/>
</dbReference>
<evidence type="ECO:0000256" key="3">
    <source>
        <dbReference type="ARBA" id="ARBA00023125"/>
    </source>
</evidence>
<dbReference type="NCBIfam" id="NF005413">
    <property type="entry name" value="PRK06986.1"/>
    <property type="match status" value="1"/>
</dbReference>
<dbReference type="KEGG" id="nti:DNFV4_03432"/>
<reference evidence="8" key="1">
    <citation type="submission" date="2022-10" db="EMBL/GenBank/DDBJ databases">
        <authorList>
            <person name="Koch H."/>
        </authorList>
    </citation>
    <scope>NUCLEOTIDE SEQUENCE</scope>
    <source>
        <strain evidence="8">DNF</strain>
    </source>
</reference>
<keyword evidence="3 5" id="KW-0238">DNA-binding</keyword>
<keyword evidence="2 5" id="KW-0731">Sigma factor</keyword>
<evidence type="ECO:0000256" key="2">
    <source>
        <dbReference type="ARBA" id="ARBA00023082"/>
    </source>
</evidence>
<dbReference type="PROSITE" id="PS00715">
    <property type="entry name" value="SIGMA70_1"/>
    <property type="match status" value="1"/>
</dbReference>
<dbReference type="PIRSF" id="PIRSF000770">
    <property type="entry name" value="RNA_pol_sigma-SigE/K"/>
    <property type="match status" value="1"/>
</dbReference>
<evidence type="ECO:0000256" key="4">
    <source>
        <dbReference type="ARBA" id="ARBA00023163"/>
    </source>
</evidence>
<comment type="similarity">
    <text evidence="5">Belongs to the sigma-70 factor family.</text>
</comment>
<proteinExistence type="inferred from homology"/>
<dbReference type="Gene3D" id="1.20.140.160">
    <property type="match status" value="1"/>
</dbReference>
<dbReference type="SUPFAM" id="SSF88659">
    <property type="entry name" value="Sigma3 and sigma4 domains of RNA polymerase sigma factors"/>
    <property type="match status" value="2"/>
</dbReference>
<dbReference type="Pfam" id="PF04542">
    <property type="entry name" value="Sigma70_r2"/>
    <property type="match status" value="1"/>
</dbReference>
<dbReference type="InterPro" id="IPR007624">
    <property type="entry name" value="RNA_pol_sigma70_r3"/>
</dbReference>
<accession>A0AA86T7G4</accession>
<dbReference type="GO" id="GO:0003899">
    <property type="term" value="F:DNA-directed RNA polymerase activity"/>
    <property type="evidence" value="ECO:0007669"/>
    <property type="project" value="InterPro"/>
</dbReference>
<dbReference type="Pfam" id="PF04545">
    <property type="entry name" value="Sigma70_r4"/>
    <property type="match status" value="1"/>
</dbReference>
<gene>
    <name evidence="8" type="ORF">DNFV4_03432</name>
</gene>
<dbReference type="InterPro" id="IPR013325">
    <property type="entry name" value="RNA_pol_sigma_r2"/>
</dbReference>
<organism evidence="8 9">
    <name type="scientific">Nitrospira tepida</name>
    <dbReference type="NCBI Taxonomy" id="2973512"/>
    <lineage>
        <taxon>Bacteria</taxon>
        <taxon>Pseudomonadati</taxon>
        <taxon>Nitrospirota</taxon>
        <taxon>Nitrospiria</taxon>
        <taxon>Nitrospirales</taxon>
        <taxon>Nitrospiraceae</taxon>
        <taxon>Nitrospira</taxon>
    </lineage>
</organism>
<dbReference type="InterPro" id="IPR007627">
    <property type="entry name" value="RNA_pol_sigma70_r2"/>
</dbReference>
<dbReference type="Pfam" id="PF04539">
    <property type="entry name" value="Sigma70_r3"/>
    <property type="match status" value="1"/>
</dbReference>
<evidence type="ECO:0000259" key="7">
    <source>
        <dbReference type="PROSITE" id="PS00716"/>
    </source>
</evidence>
<dbReference type="CDD" id="cd06171">
    <property type="entry name" value="Sigma70_r4"/>
    <property type="match status" value="1"/>
</dbReference>
<feature type="domain" description="RNA polymerase sigma-70" evidence="7">
    <location>
        <begin position="222"/>
        <end position="248"/>
    </location>
</feature>
<dbReference type="PANTHER" id="PTHR30385">
    <property type="entry name" value="SIGMA FACTOR F FLAGELLAR"/>
    <property type="match status" value="1"/>
</dbReference>
<dbReference type="Gene3D" id="1.10.1740.10">
    <property type="match status" value="1"/>
</dbReference>
<name>A0AA86T7G4_9BACT</name>
<evidence type="ECO:0000256" key="1">
    <source>
        <dbReference type="ARBA" id="ARBA00023015"/>
    </source>
</evidence>